<comment type="similarity">
    <text evidence="2 9">Belongs to the glycosyl hydrolase 28 family.</text>
</comment>
<evidence type="ECO:0000256" key="1">
    <source>
        <dbReference type="ARBA" id="ARBA00004191"/>
    </source>
</evidence>
<comment type="subcellular location">
    <subcellularLocation>
        <location evidence="1">Secreted</location>
        <location evidence="1">Cell wall</location>
    </subcellularLocation>
</comment>
<evidence type="ECO:0000256" key="3">
    <source>
        <dbReference type="ARBA" id="ARBA00022512"/>
    </source>
</evidence>
<keyword evidence="3" id="KW-0134">Cell wall</keyword>
<evidence type="ECO:0000256" key="10">
    <source>
        <dbReference type="SAM" id="MobiDB-lite"/>
    </source>
</evidence>
<dbReference type="SMART" id="SM00710">
    <property type="entry name" value="PbH1"/>
    <property type="match status" value="6"/>
</dbReference>
<gene>
    <name evidence="13" type="ORF">PIB30_005133</name>
</gene>
<name>A0ABU6Q4R1_9FABA</name>
<keyword evidence="11" id="KW-0732">Signal</keyword>
<dbReference type="Gene3D" id="3.30.70.80">
    <property type="entry name" value="Peptidase S8 propeptide/proteinase inhibitor I9"/>
    <property type="match status" value="1"/>
</dbReference>
<keyword evidence="7" id="KW-0961">Cell wall biogenesis/degradation</keyword>
<feature type="compositionally biased region" description="Basic residues" evidence="10">
    <location>
        <begin position="586"/>
        <end position="605"/>
    </location>
</feature>
<reference evidence="13 14" key="1">
    <citation type="journal article" date="2023" name="Plants (Basel)">
        <title>Bridging the Gap: Combining Genomics and Transcriptomics Approaches to Understand Stylosanthes scabra, an Orphan Legume from the Brazilian Caatinga.</title>
        <authorList>
            <person name="Ferreira-Neto J.R.C."/>
            <person name="da Silva M.D."/>
            <person name="Binneck E."/>
            <person name="de Melo N.F."/>
            <person name="da Silva R.H."/>
            <person name="de Melo A.L.T.M."/>
            <person name="Pandolfi V."/>
            <person name="Bustamante F.O."/>
            <person name="Brasileiro-Vidal A.C."/>
            <person name="Benko-Iseppon A.M."/>
        </authorList>
    </citation>
    <scope>NUCLEOTIDE SEQUENCE [LARGE SCALE GENOMIC DNA]</scope>
    <source>
        <tissue evidence="13">Leaves</tissue>
    </source>
</reference>
<feature type="compositionally biased region" description="Polar residues" evidence="10">
    <location>
        <begin position="850"/>
        <end position="878"/>
    </location>
</feature>
<evidence type="ECO:0000256" key="8">
    <source>
        <dbReference type="PROSITE-ProRule" id="PRU10052"/>
    </source>
</evidence>
<feature type="region of interest" description="Disordered" evidence="10">
    <location>
        <begin position="815"/>
        <end position="878"/>
    </location>
</feature>
<keyword evidence="4" id="KW-0964">Secreted</keyword>
<dbReference type="EMBL" id="JASCZI010000010">
    <property type="protein sequence ID" value="MED6106505.1"/>
    <property type="molecule type" value="Genomic_DNA"/>
</dbReference>
<feature type="region of interest" description="Disordered" evidence="10">
    <location>
        <begin position="681"/>
        <end position="701"/>
    </location>
</feature>
<dbReference type="SUPFAM" id="SSF51126">
    <property type="entry name" value="Pectin lyase-like"/>
    <property type="match status" value="1"/>
</dbReference>
<evidence type="ECO:0000313" key="14">
    <source>
        <dbReference type="Proteomes" id="UP001341840"/>
    </source>
</evidence>
<dbReference type="PROSITE" id="PS51257">
    <property type="entry name" value="PROKAR_LIPOPROTEIN"/>
    <property type="match status" value="1"/>
</dbReference>
<dbReference type="PANTHER" id="PTHR31375">
    <property type="match status" value="1"/>
</dbReference>
<accession>A0ABU6Q4R1</accession>
<feature type="compositionally biased region" description="Basic residues" evidence="10">
    <location>
        <begin position="824"/>
        <end position="834"/>
    </location>
</feature>
<proteinExistence type="inferred from homology"/>
<keyword evidence="14" id="KW-1185">Reference proteome</keyword>
<evidence type="ECO:0000256" key="2">
    <source>
        <dbReference type="ARBA" id="ARBA00008834"/>
    </source>
</evidence>
<evidence type="ECO:0000256" key="11">
    <source>
        <dbReference type="SAM" id="SignalP"/>
    </source>
</evidence>
<keyword evidence="6 9" id="KW-0326">Glycosidase</keyword>
<evidence type="ECO:0000259" key="12">
    <source>
        <dbReference type="Pfam" id="PF21864"/>
    </source>
</evidence>
<dbReference type="InterPro" id="IPR037045">
    <property type="entry name" value="S8pro/Inhibitor_I9_sf"/>
</dbReference>
<keyword evidence="5 9" id="KW-0378">Hydrolase</keyword>
<feature type="chain" id="PRO_5046591043" description="MORF/ORRM1/DAG-like MORF domain-containing protein" evidence="11">
    <location>
        <begin position="26"/>
        <end position="878"/>
    </location>
</feature>
<evidence type="ECO:0000256" key="4">
    <source>
        <dbReference type="ARBA" id="ARBA00022525"/>
    </source>
</evidence>
<evidence type="ECO:0000313" key="13">
    <source>
        <dbReference type="EMBL" id="MED6106505.1"/>
    </source>
</evidence>
<dbReference type="InterPro" id="IPR006626">
    <property type="entry name" value="PbH1"/>
</dbReference>
<feature type="region of interest" description="Disordered" evidence="10">
    <location>
        <begin position="539"/>
        <end position="615"/>
    </location>
</feature>
<comment type="caution">
    <text evidence="13">The sequence shown here is derived from an EMBL/GenBank/DDBJ whole genome shotgun (WGS) entry which is preliminary data.</text>
</comment>
<dbReference type="Pfam" id="PF21864">
    <property type="entry name" value="MORF_dom"/>
    <property type="match status" value="1"/>
</dbReference>
<evidence type="ECO:0000256" key="9">
    <source>
        <dbReference type="RuleBase" id="RU361169"/>
    </source>
</evidence>
<dbReference type="Pfam" id="PF00295">
    <property type="entry name" value="Glyco_hydro_28"/>
    <property type="match status" value="1"/>
</dbReference>
<dbReference type="InterPro" id="IPR054059">
    <property type="entry name" value="MORF/ORRM1/DAG-like_MORF"/>
</dbReference>
<organism evidence="13 14">
    <name type="scientific">Stylosanthes scabra</name>
    <dbReference type="NCBI Taxonomy" id="79078"/>
    <lineage>
        <taxon>Eukaryota</taxon>
        <taxon>Viridiplantae</taxon>
        <taxon>Streptophyta</taxon>
        <taxon>Embryophyta</taxon>
        <taxon>Tracheophyta</taxon>
        <taxon>Spermatophyta</taxon>
        <taxon>Magnoliopsida</taxon>
        <taxon>eudicotyledons</taxon>
        <taxon>Gunneridae</taxon>
        <taxon>Pentapetalae</taxon>
        <taxon>rosids</taxon>
        <taxon>fabids</taxon>
        <taxon>Fabales</taxon>
        <taxon>Fabaceae</taxon>
        <taxon>Papilionoideae</taxon>
        <taxon>50 kb inversion clade</taxon>
        <taxon>dalbergioids sensu lato</taxon>
        <taxon>Dalbergieae</taxon>
        <taxon>Pterocarpus clade</taxon>
        <taxon>Stylosanthes</taxon>
    </lineage>
</organism>
<feature type="domain" description="MORF/ORRM1/DAG-like MORF" evidence="12">
    <location>
        <begin position="713"/>
        <end position="804"/>
    </location>
</feature>
<sequence>MAKRGNTYIVVVITLLALSCYDANAAPPSKKIRKPPIGGPDIHAGRDIQRDHIALLPGEKINNVVDFGAVPDGETDSTQAFMDAWKATRESPVKSRFLVPPGRFLIEPMFFNGPCKFNGPIIMQIDGTVLASTDISLYMNDHWLRIEDHFDLTITGVGSFDGQGHSAWSIVEECDEKTQGACVKNPANLYFSNVTNGIVTGVKSVNPKGSHIFVTSSANFRMTNLHITAPETSPNTDGIHISHSHNVIISKTFIGTGDDCIGMIQGSSEITIEDVTCGPGHGISVGSLGKVEGESEVRGVYVRNCRLLKTRNGLRIKAWPGHKFPGAASDVFFSDITMEDVRNPIIIDQEYLCPKDCTKQPSLVKIKNVQFTNIRGTTTSATPVNMKCSKLNPCEGILFRDIDFQIGNTLKKISTLNSSCINVKPIFEGIQIPPPCLNLPLMPKLPTAPLPLPVPTKPIQLPAVAVPKPVPLPTITEPKLPVIVAKANKLRKAAKKLKKPTTAEPKLPVAPVIAPVPVPMPVPVPTKPKLAAIAKSKLRKAAKKLKKPTTPLTAPENLPAPTMPMLPSADVVPLPTPTNPKLPKTSAKKSKKKKGRKAKKMRKTKAKQEARNSLASADRRQMAYWNVRRILASTLARALSSSSSAPTTVSRSPSRLAFALCAAKQTLSVPDWVRLHQVRTKSSGSGYSPLNDPSPNWSNRPPKETILLDGCDYEHWLIVMEFPDNPKPSDQQMVDAYVKTLAQVLGSEEEAKKKIYSVSTTTYTGFGALISEELSYKVKELPGVLWVLPDSYLDVPNKDYGGDLFVDGKVIPRPQYRYSERQPTRSRPRPRHDRRRETMQVERREPVQRQDWNQSQGGPMQQWTPMNSQNSPSGGPKY</sequence>
<dbReference type="Gene3D" id="2.160.20.10">
    <property type="entry name" value="Single-stranded right-handed beta-helix, Pectin lyase-like"/>
    <property type="match status" value="1"/>
</dbReference>
<feature type="compositionally biased region" description="Polar residues" evidence="10">
    <location>
        <begin position="681"/>
        <end position="699"/>
    </location>
</feature>
<evidence type="ECO:0000256" key="5">
    <source>
        <dbReference type="ARBA" id="ARBA00022801"/>
    </source>
</evidence>
<evidence type="ECO:0000256" key="7">
    <source>
        <dbReference type="ARBA" id="ARBA00023316"/>
    </source>
</evidence>
<dbReference type="PROSITE" id="PS00502">
    <property type="entry name" value="POLYGALACTURONASE"/>
    <property type="match status" value="1"/>
</dbReference>
<protein>
    <recommendedName>
        <fullName evidence="12">MORF/ORRM1/DAG-like MORF domain-containing protein</fullName>
    </recommendedName>
</protein>
<dbReference type="Proteomes" id="UP001341840">
    <property type="component" value="Unassembled WGS sequence"/>
</dbReference>
<evidence type="ECO:0000256" key="6">
    <source>
        <dbReference type="ARBA" id="ARBA00023295"/>
    </source>
</evidence>
<dbReference type="InterPro" id="IPR011050">
    <property type="entry name" value="Pectin_lyase_fold/virulence"/>
</dbReference>
<dbReference type="InterPro" id="IPR012334">
    <property type="entry name" value="Pectin_lyas_fold"/>
</dbReference>
<feature type="compositionally biased region" description="Basic and acidic residues" evidence="10">
    <location>
        <begin position="835"/>
        <end position="848"/>
    </location>
</feature>
<dbReference type="InterPro" id="IPR000743">
    <property type="entry name" value="Glyco_hydro_28"/>
</dbReference>
<feature type="signal peptide" evidence="11">
    <location>
        <begin position="1"/>
        <end position="25"/>
    </location>
</feature>
<feature type="active site" evidence="8">
    <location>
        <position position="281"/>
    </location>
</feature>